<dbReference type="KEGG" id="vg:80005767"/>
<gene>
    <name evidence="1" type="primary">67</name>
    <name evidence="1" type="ORF">PBI_TEAMOCIL_67</name>
</gene>
<proteinExistence type="predicted"/>
<evidence type="ECO:0000313" key="2">
    <source>
        <dbReference type="Proteomes" id="UP000424425"/>
    </source>
</evidence>
<sequence>MTITELIRSLESAVATGRVDMDDEVLFRDHRISDEAMAAGSNGYTEVNETLLIPSDNREGLTAGIYLLGVDD</sequence>
<organism evidence="1 2">
    <name type="scientific">Microbacterium phage Teamocil</name>
    <dbReference type="NCBI Taxonomy" id="2656554"/>
    <lineage>
        <taxon>Viruses</taxon>
        <taxon>Duplodnaviria</taxon>
        <taxon>Heunggongvirae</taxon>
        <taxon>Uroviricota</taxon>
        <taxon>Caudoviricetes</taxon>
        <taxon>Hodgkinviridae</taxon>
        <taxon>Metamorphoovirus</taxon>
        <taxon>Metamorphoovirus teamocil</taxon>
    </lineage>
</organism>
<dbReference type="RefSeq" id="YP_010752095.1">
    <property type="nucleotide sequence ID" value="NC_073376.1"/>
</dbReference>
<accession>A0A649VYG2</accession>
<dbReference type="EMBL" id="MN586059">
    <property type="protein sequence ID" value="QGJ97015.1"/>
    <property type="molecule type" value="Genomic_DNA"/>
</dbReference>
<reference evidence="1 2" key="1">
    <citation type="submission" date="2019-10" db="EMBL/GenBank/DDBJ databases">
        <authorList>
            <person name="Aull H.A."/>
            <person name="Lauer M.J."/>
            <person name="Garlena R.A."/>
            <person name="Russell D.A."/>
            <person name="Pope W.H."/>
            <person name="Jacobs-Sera D."/>
            <person name="Hatfull G.F."/>
        </authorList>
    </citation>
    <scope>NUCLEOTIDE SEQUENCE [LARGE SCALE GENOMIC DNA]</scope>
</reference>
<dbReference type="GeneID" id="80005767"/>
<protein>
    <submittedName>
        <fullName evidence="1">Uncharacterized protein</fullName>
    </submittedName>
</protein>
<name>A0A649VYG2_9CAUD</name>
<dbReference type="Proteomes" id="UP000424425">
    <property type="component" value="Segment"/>
</dbReference>
<keyword evidence="2" id="KW-1185">Reference proteome</keyword>
<evidence type="ECO:0000313" key="1">
    <source>
        <dbReference type="EMBL" id="QGJ97015.1"/>
    </source>
</evidence>